<evidence type="ECO:0000256" key="3">
    <source>
        <dbReference type="ARBA" id="ARBA00022448"/>
    </source>
</evidence>
<dbReference type="Proteomes" id="UP001239445">
    <property type="component" value="Unassembled WGS sequence"/>
</dbReference>
<feature type="compositionally biased region" description="Low complexity" evidence="9">
    <location>
        <begin position="15"/>
        <end position="27"/>
    </location>
</feature>
<dbReference type="PANTHER" id="PTHR23501">
    <property type="entry name" value="MAJOR FACILITATOR SUPERFAMILY"/>
    <property type="match status" value="1"/>
</dbReference>
<feature type="transmembrane region" description="Helical" evidence="10">
    <location>
        <begin position="290"/>
        <end position="309"/>
    </location>
</feature>
<evidence type="ECO:0000256" key="8">
    <source>
        <dbReference type="ARBA" id="ARBA00023180"/>
    </source>
</evidence>
<dbReference type="GO" id="GO:0005886">
    <property type="term" value="C:plasma membrane"/>
    <property type="evidence" value="ECO:0007669"/>
    <property type="project" value="UniProtKB-SubCell"/>
</dbReference>
<dbReference type="PANTHER" id="PTHR23501:SF199">
    <property type="entry name" value="MFS EFFLUX TRANSPORTER INPD-RELATED"/>
    <property type="match status" value="1"/>
</dbReference>
<keyword evidence="7 10" id="KW-0472">Membrane</keyword>
<keyword evidence="8" id="KW-0325">Glycoprotein</keyword>
<feature type="transmembrane region" description="Helical" evidence="10">
    <location>
        <begin position="250"/>
        <end position="270"/>
    </location>
</feature>
<dbReference type="InterPro" id="IPR011701">
    <property type="entry name" value="MFS"/>
</dbReference>
<sequence>MDDKLAVPAPATVPESEAATIAATSIAGDDKGSTADETSDVDAAPSNRVPTPAGDPEKHSELARQATAVSKTGQSIQQTQTREDGTEYPTGMKLGLIVLALCLSVFLMALDNSIIATAIPKITDQFHSLPDVGWYGSAYLLTTAALQLLFGRFYTFFSIKLIYLIAIFIFEVGSLICGVANSSVTLIVGRAIAGVGSAAIFSGALIILAYSVPLEKRPIYSGLIGSMYGIASVSGPLLGGAFTDKVTWRWCFYINLPIGAITLVVIAIFFPDPHREVKNDDTLAQRIKRFDPVGTAVFMPAIICLLLALQWGGTTYAWGSWRIILLLCMFGVLIVIFIFVQYKQQDLATVPPRIFFKRSVLASCLFSFALGAAFLGSVYYLPIWFQAVKGATAVESGIMNLPMLISCVLMSVVAGAAVTAWGYYTPWMLVSVVFVSIGYGLITTFEPDTPSPKWIGYQILAGAGIGFGMQQPLMAVQTVLSIDDVPTGTAVVIFMQTLGGALFVSIAQNIFTNKLVEYISLYVPQIPDPLSILAIGATSIQHVIDPALLPGVTLAYNDALTKTFVVFVAMACISTLGAVTIEWKSVKGKQVEMAVA</sequence>
<feature type="transmembrane region" description="Helical" evidence="10">
    <location>
        <begin position="564"/>
        <end position="583"/>
    </location>
</feature>
<dbReference type="SUPFAM" id="SSF103473">
    <property type="entry name" value="MFS general substrate transporter"/>
    <property type="match status" value="1"/>
</dbReference>
<evidence type="ECO:0000256" key="7">
    <source>
        <dbReference type="ARBA" id="ARBA00023136"/>
    </source>
</evidence>
<feature type="region of interest" description="Disordered" evidence="9">
    <location>
        <begin position="1"/>
        <end position="86"/>
    </location>
</feature>
<evidence type="ECO:0000256" key="1">
    <source>
        <dbReference type="ARBA" id="ARBA00004651"/>
    </source>
</evidence>
<feature type="transmembrane region" description="Helical" evidence="10">
    <location>
        <begin position="457"/>
        <end position="476"/>
    </location>
</feature>
<feature type="transmembrane region" description="Helical" evidence="10">
    <location>
        <begin position="132"/>
        <end position="154"/>
    </location>
</feature>
<dbReference type="FunFam" id="1.20.1250.20:FF:000196">
    <property type="entry name" value="MFS toxin efflux pump (AflT)"/>
    <property type="match status" value="1"/>
</dbReference>
<comment type="subcellular location">
    <subcellularLocation>
        <location evidence="1">Cell membrane</location>
        <topology evidence="1">Multi-pass membrane protein</topology>
    </subcellularLocation>
</comment>
<protein>
    <submittedName>
        <fullName evidence="12">DHA14-like major facilitator</fullName>
    </submittedName>
</protein>
<accession>A0AAJ0F961</accession>
<comment type="caution">
    <text evidence="12">The sequence shown here is derived from an EMBL/GenBank/DDBJ whole genome shotgun (WGS) entry which is preliminary data.</text>
</comment>
<organism evidence="12 13">
    <name type="scientific">Echria macrotheca</name>
    <dbReference type="NCBI Taxonomy" id="438768"/>
    <lineage>
        <taxon>Eukaryota</taxon>
        <taxon>Fungi</taxon>
        <taxon>Dikarya</taxon>
        <taxon>Ascomycota</taxon>
        <taxon>Pezizomycotina</taxon>
        <taxon>Sordariomycetes</taxon>
        <taxon>Sordariomycetidae</taxon>
        <taxon>Sordariales</taxon>
        <taxon>Schizotheciaceae</taxon>
        <taxon>Echria</taxon>
    </lineage>
</organism>
<feature type="transmembrane region" description="Helical" evidence="10">
    <location>
        <begin position="488"/>
        <end position="511"/>
    </location>
</feature>
<keyword evidence="4" id="KW-1003">Cell membrane</keyword>
<evidence type="ECO:0000256" key="4">
    <source>
        <dbReference type="ARBA" id="ARBA00022475"/>
    </source>
</evidence>
<evidence type="ECO:0000256" key="9">
    <source>
        <dbReference type="SAM" id="MobiDB-lite"/>
    </source>
</evidence>
<keyword evidence="6 10" id="KW-1133">Transmembrane helix</keyword>
<dbReference type="FunFam" id="1.20.1720.10:FF:000012">
    <property type="entry name" value="MFS toxin efflux pump (AflT)"/>
    <property type="match status" value="1"/>
</dbReference>
<name>A0AAJ0F961_9PEZI</name>
<keyword evidence="5 10" id="KW-0812">Transmembrane</keyword>
<dbReference type="FunFam" id="1.20.1250.20:FF:000489">
    <property type="entry name" value="MFS general substrate transporter"/>
    <property type="match status" value="1"/>
</dbReference>
<dbReference type="InterPro" id="IPR020846">
    <property type="entry name" value="MFS_dom"/>
</dbReference>
<feature type="transmembrane region" description="Helical" evidence="10">
    <location>
        <begin position="360"/>
        <end position="381"/>
    </location>
</feature>
<evidence type="ECO:0000313" key="12">
    <source>
        <dbReference type="EMBL" id="KAK1752835.1"/>
    </source>
</evidence>
<feature type="transmembrane region" description="Helical" evidence="10">
    <location>
        <begin position="187"/>
        <end position="212"/>
    </location>
</feature>
<feature type="transmembrane region" description="Helical" evidence="10">
    <location>
        <begin position="321"/>
        <end position="340"/>
    </location>
</feature>
<evidence type="ECO:0000259" key="11">
    <source>
        <dbReference type="PROSITE" id="PS50850"/>
    </source>
</evidence>
<gene>
    <name evidence="12" type="ORF">QBC47DRAFT_48352</name>
</gene>
<comment type="similarity">
    <text evidence="2">Belongs to the major facilitator superfamily. TCR/Tet family.</text>
</comment>
<feature type="transmembrane region" description="Helical" evidence="10">
    <location>
        <begin position="96"/>
        <end position="120"/>
    </location>
</feature>
<dbReference type="Gene3D" id="1.20.1250.20">
    <property type="entry name" value="MFS general substrate transporter like domains"/>
    <property type="match status" value="2"/>
</dbReference>
<feature type="transmembrane region" description="Helical" evidence="10">
    <location>
        <begin position="427"/>
        <end position="445"/>
    </location>
</feature>
<evidence type="ECO:0000256" key="5">
    <source>
        <dbReference type="ARBA" id="ARBA00022692"/>
    </source>
</evidence>
<dbReference type="PROSITE" id="PS50850">
    <property type="entry name" value="MFS"/>
    <property type="match status" value="1"/>
</dbReference>
<dbReference type="InterPro" id="IPR036259">
    <property type="entry name" value="MFS_trans_sf"/>
</dbReference>
<keyword evidence="13" id="KW-1185">Reference proteome</keyword>
<evidence type="ECO:0000256" key="2">
    <source>
        <dbReference type="ARBA" id="ARBA00007520"/>
    </source>
</evidence>
<proteinExistence type="inferred from homology"/>
<dbReference type="EMBL" id="MU839838">
    <property type="protein sequence ID" value="KAK1752835.1"/>
    <property type="molecule type" value="Genomic_DNA"/>
</dbReference>
<feature type="compositionally biased region" description="Polar residues" evidence="9">
    <location>
        <begin position="67"/>
        <end position="80"/>
    </location>
</feature>
<feature type="domain" description="Major facilitator superfamily (MFS) profile" evidence="11">
    <location>
        <begin position="97"/>
        <end position="586"/>
    </location>
</feature>
<reference evidence="12" key="1">
    <citation type="submission" date="2023-06" db="EMBL/GenBank/DDBJ databases">
        <title>Genome-scale phylogeny and comparative genomics of the fungal order Sordariales.</title>
        <authorList>
            <consortium name="Lawrence Berkeley National Laboratory"/>
            <person name="Hensen N."/>
            <person name="Bonometti L."/>
            <person name="Westerberg I."/>
            <person name="Brannstrom I.O."/>
            <person name="Guillou S."/>
            <person name="Cros-Aarteil S."/>
            <person name="Calhoun S."/>
            <person name="Haridas S."/>
            <person name="Kuo A."/>
            <person name="Mondo S."/>
            <person name="Pangilinan J."/>
            <person name="Riley R."/>
            <person name="Labutti K."/>
            <person name="Andreopoulos B."/>
            <person name="Lipzen A."/>
            <person name="Chen C."/>
            <person name="Yanf M."/>
            <person name="Daum C."/>
            <person name="Ng V."/>
            <person name="Clum A."/>
            <person name="Steindorff A."/>
            <person name="Ohm R."/>
            <person name="Martin F."/>
            <person name="Silar P."/>
            <person name="Natvig D."/>
            <person name="Lalanne C."/>
            <person name="Gautier V."/>
            <person name="Ament-Velasquez S.L."/>
            <person name="Kruys A."/>
            <person name="Hutchinson M.I."/>
            <person name="Powell A.J."/>
            <person name="Barry K."/>
            <person name="Miller A.N."/>
            <person name="Grigoriev I.V."/>
            <person name="Debuchy R."/>
            <person name="Gladieux P."/>
            <person name="Thoren M.H."/>
            <person name="Johannesson H."/>
        </authorList>
    </citation>
    <scope>NUCLEOTIDE SEQUENCE</scope>
    <source>
        <strain evidence="12">PSN4</strain>
    </source>
</reference>
<feature type="transmembrane region" description="Helical" evidence="10">
    <location>
        <begin position="219"/>
        <end position="238"/>
    </location>
</feature>
<evidence type="ECO:0000256" key="10">
    <source>
        <dbReference type="SAM" id="Phobius"/>
    </source>
</evidence>
<feature type="transmembrane region" description="Helical" evidence="10">
    <location>
        <begin position="401"/>
        <end position="420"/>
    </location>
</feature>
<dbReference type="AlphaFoldDB" id="A0AAJ0F961"/>
<evidence type="ECO:0000313" key="13">
    <source>
        <dbReference type="Proteomes" id="UP001239445"/>
    </source>
</evidence>
<feature type="transmembrane region" description="Helical" evidence="10">
    <location>
        <begin position="161"/>
        <end position="181"/>
    </location>
</feature>
<dbReference type="CDD" id="cd17502">
    <property type="entry name" value="MFS_Azr1_MDR_like"/>
    <property type="match status" value="1"/>
</dbReference>
<evidence type="ECO:0000256" key="6">
    <source>
        <dbReference type="ARBA" id="ARBA00022989"/>
    </source>
</evidence>
<dbReference type="PRINTS" id="PR01036">
    <property type="entry name" value="TCRTETB"/>
</dbReference>
<keyword evidence="3" id="KW-0813">Transport</keyword>
<dbReference type="Pfam" id="PF07690">
    <property type="entry name" value="MFS_1"/>
    <property type="match status" value="1"/>
</dbReference>
<dbReference type="GO" id="GO:0022857">
    <property type="term" value="F:transmembrane transporter activity"/>
    <property type="evidence" value="ECO:0007669"/>
    <property type="project" value="InterPro"/>
</dbReference>